<keyword evidence="2" id="KW-0645">Protease</keyword>
<keyword evidence="3" id="KW-0732">Signal</keyword>
<evidence type="ECO:0000256" key="5">
    <source>
        <dbReference type="ARBA" id="ARBA00022807"/>
    </source>
</evidence>
<keyword evidence="5" id="KW-0788">Thiol protease</keyword>
<name>J9D6L0_9ZZZZ</name>
<comment type="similarity">
    <text evidence="1">Belongs to the peptidase C40 family.</text>
</comment>
<reference evidence="7" key="1">
    <citation type="journal article" date="2012" name="PLoS ONE">
        <title>Gene sets for utilization of primary and secondary nutrition supplies in the distal gut of endangered iberian lynx.</title>
        <authorList>
            <person name="Alcaide M."/>
            <person name="Messina E."/>
            <person name="Richter M."/>
            <person name="Bargiela R."/>
            <person name="Peplies J."/>
            <person name="Huws S.A."/>
            <person name="Newbold C.J."/>
            <person name="Golyshin P.N."/>
            <person name="Simon M.A."/>
            <person name="Lopez G."/>
            <person name="Yakimov M.M."/>
            <person name="Ferrer M."/>
        </authorList>
    </citation>
    <scope>NUCLEOTIDE SEQUENCE</scope>
</reference>
<comment type="caution">
    <text evidence="7">The sequence shown here is derived from an EMBL/GenBank/DDBJ whole genome shotgun (WGS) entry which is preliminary data.</text>
</comment>
<dbReference type="InterPro" id="IPR000064">
    <property type="entry name" value="NLP_P60_dom"/>
</dbReference>
<evidence type="ECO:0000256" key="3">
    <source>
        <dbReference type="ARBA" id="ARBA00022729"/>
    </source>
</evidence>
<dbReference type="PROSITE" id="PS51935">
    <property type="entry name" value="NLPC_P60"/>
    <property type="match status" value="1"/>
</dbReference>
<dbReference type="GO" id="GO:0006508">
    <property type="term" value="P:proteolysis"/>
    <property type="evidence" value="ECO:0007669"/>
    <property type="project" value="UniProtKB-KW"/>
</dbReference>
<evidence type="ECO:0000256" key="1">
    <source>
        <dbReference type="ARBA" id="ARBA00007074"/>
    </source>
</evidence>
<dbReference type="InterPro" id="IPR038765">
    <property type="entry name" value="Papain-like_cys_pep_sf"/>
</dbReference>
<proteinExistence type="inferred from homology"/>
<feature type="domain" description="NlpC/P60" evidence="6">
    <location>
        <begin position="82"/>
        <end position="208"/>
    </location>
</feature>
<dbReference type="InterPro" id="IPR052062">
    <property type="entry name" value="Murein_DD/LD_carboxypeptidase"/>
</dbReference>
<dbReference type="AlphaFoldDB" id="J9D6L0"/>
<dbReference type="Pfam" id="PF00877">
    <property type="entry name" value="NLPC_P60"/>
    <property type="match status" value="1"/>
</dbReference>
<evidence type="ECO:0000256" key="4">
    <source>
        <dbReference type="ARBA" id="ARBA00022801"/>
    </source>
</evidence>
<dbReference type="SUPFAM" id="SSF54001">
    <property type="entry name" value="Cysteine proteinases"/>
    <property type="match status" value="1"/>
</dbReference>
<protein>
    <submittedName>
        <fullName evidence="7">NLP/P60 protein</fullName>
    </submittedName>
</protein>
<dbReference type="PANTHER" id="PTHR47360:SF1">
    <property type="entry name" value="ENDOPEPTIDASE NLPC-RELATED"/>
    <property type="match status" value="1"/>
</dbReference>
<evidence type="ECO:0000259" key="6">
    <source>
        <dbReference type="PROSITE" id="PS51935"/>
    </source>
</evidence>
<sequence>MVLTTSSTIKIFPNNPIVTFNLFLMYISRYYTLTHSLKSWGIFLVLSAALLFSSCHSTKELSKSDYAELARAGIVLGFDIERYDNHKLLLESSKWIGVPYRYGGTSKKGVDCSGLTRCIYQRAFGITLSKGGQEQYNNDISQKIKRGKLKQGDLVFFSSKRSHKKINHVGIYLKDGKFIHASTSKGVRVDRLDHNYWKKRWVSGGRIHSN</sequence>
<dbReference type="EMBL" id="AMCI01000634">
    <property type="protein sequence ID" value="EJX08396.1"/>
    <property type="molecule type" value="Genomic_DNA"/>
</dbReference>
<dbReference type="PANTHER" id="PTHR47360">
    <property type="entry name" value="MUREIN DD-ENDOPEPTIDASE MEPS/MUREIN LD-CARBOXYPEPTIDASE"/>
    <property type="match status" value="1"/>
</dbReference>
<keyword evidence="4" id="KW-0378">Hydrolase</keyword>
<organism evidence="7">
    <name type="scientific">gut metagenome</name>
    <dbReference type="NCBI Taxonomy" id="749906"/>
    <lineage>
        <taxon>unclassified sequences</taxon>
        <taxon>metagenomes</taxon>
        <taxon>organismal metagenomes</taxon>
    </lineage>
</organism>
<evidence type="ECO:0000313" key="7">
    <source>
        <dbReference type="EMBL" id="EJX08396.1"/>
    </source>
</evidence>
<dbReference type="Gene3D" id="3.90.1720.10">
    <property type="entry name" value="endopeptidase domain like (from Nostoc punctiforme)"/>
    <property type="match status" value="1"/>
</dbReference>
<dbReference type="GO" id="GO:0008234">
    <property type="term" value="F:cysteine-type peptidase activity"/>
    <property type="evidence" value="ECO:0007669"/>
    <property type="project" value="UniProtKB-KW"/>
</dbReference>
<gene>
    <name evidence="7" type="ORF">EVA_03491</name>
</gene>
<evidence type="ECO:0000256" key="2">
    <source>
        <dbReference type="ARBA" id="ARBA00022670"/>
    </source>
</evidence>
<accession>J9D6L0</accession>